<organism evidence="2 3">
    <name type="scientific">Xanthomonas graminis pv. phlei</name>
    <dbReference type="NCBI Taxonomy" id="487906"/>
    <lineage>
        <taxon>Bacteria</taxon>
        <taxon>Pseudomonadati</taxon>
        <taxon>Pseudomonadota</taxon>
        <taxon>Gammaproteobacteria</taxon>
        <taxon>Lysobacterales</taxon>
        <taxon>Lysobacteraceae</taxon>
        <taxon>Xanthomonas</taxon>
        <taxon>Xanthomonas translucens group</taxon>
        <taxon>Xanthomonas graminis</taxon>
    </lineage>
</organism>
<keyword evidence="1" id="KW-0812">Transmembrane</keyword>
<dbReference type="Proteomes" id="UP000045978">
    <property type="component" value="Unassembled WGS sequence"/>
</dbReference>
<proteinExistence type="predicted"/>
<reference evidence="2 3" key="1">
    <citation type="submission" date="2015-07" db="EMBL/GenBank/DDBJ databases">
        <authorList>
            <person name="Noorani M."/>
        </authorList>
    </citation>
    <scope>NUCLEOTIDE SEQUENCE [LARGE SCALE GENOMIC DNA]</scope>
    <source>
        <strain evidence="2">LMG730</strain>
    </source>
</reference>
<feature type="transmembrane region" description="Helical" evidence="1">
    <location>
        <begin position="48"/>
        <end position="67"/>
    </location>
</feature>
<evidence type="ECO:0000313" key="2">
    <source>
        <dbReference type="EMBL" id="CTP93211.1"/>
    </source>
</evidence>
<dbReference type="AlphaFoldDB" id="A0A0K3A4W9"/>
<sequence length="77" mass="8144">MLGLACGVSEPRHGPMARVQRMHWLSLASVLAAVALLLQSAVVAATNLVATLALLIGGAALTIVMRLRAIVRELEWT</sequence>
<evidence type="ECO:0000256" key="1">
    <source>
        <dbReference type="SAM" id="Phobius"/>
    </source>
</evidence>
<name>A0A0K3A4W9_9XANT</name>
<gene>
    <name evidence="2" type="ORF">XTPLMG730_3794</name>
</gene>
<dbReference type="EMBL" id="CXOJ01000137">
    <property type="protein sequence ID" value="CTP93211.1"/>
    <property type="molecule type" value="Genomic_DNA"/>
</dbReference>
<evidence type="ECO:0000313" key="3">
    <source>
        <dbReference type="Proteomes" id="UP000045978"/>
    </source>
</evidence>
<feature type="transmembrane region" description="Helical" evidence="1">
    <location>
        <begin position="22"/>
        <end position="42"/>
    </location>
</feature>
<keyword evidence="1" id="KW-1133">Transmembrane helix</keyword>
<keyword evidence="1" id="KW-0472">Membrane</keyword>
<protein>
    <submittedName>
        <fullName evidence="2">Putative membrane protein</fullName>
    </submittedName>
</protein>
<accession>A0A0K3A4W9</accession>